<dbReference type="RefSeq" id="WP_190930591.1">
    <property type="nucleotide sequence ID" value="NZ_JACXJA010000036.1"/>
</dbReference>
<feature type="domain" description="SGNH hydrolase-type esterase" evidence="1">
    <location>
        <begin position="15"/>
        <end position="198"/>
    </location>
</feature>
<evidence type="ECO:0000259" key="1">
    <source>
        <dbReference type="Pfam" id="PF13472"/>
    </source>
</evidence>
<accession>A0A927CEX4</accession>
<dbReference type="EMBL" id="JACXJA010000036">
    <property type="protein sequence ID" value="MBD2864966.1"/>
    <property type="molecule type" value="Genomic_DNA"/>
</dbReference>
<dbReference type="InterPro" id="IPR036514">
    <property type="entry name" value="SGNH_hydro_sf"/>
</dbReference>
<evidence type="ECO:0000313" key="2">
    <source>
        <dbReference type="EMBL" id="MBD2864966.1"/>
    </source>
</evidence>
<dbReference type="PANTHER" id="PTHR30383">
    <property type="entry name" value="THIOESTERASE 1/PROTEASE 1/LYSOPHOSPHOLIPASE L1"/>
    <property type="match status" value="1"/>
</dbReference>
<gene>
    <name evidence="2" type="ORF">IDH45_23585</name>
</gene>
<reference evidence="2" key="1">
    <citation type="submission" date="2020-09" db="EMBL/GenBank/DDBJ databases">
        <title>A novel bacterium of genus Paenibacillus, isolated from South China Sea.</title>
        <authorList>
            <person name="Huang H."/>
            <person name="Mo K."/>
            <person name="Hu Y."/>
        </authorList>
    </citation>
    <scope>NUCLEOTIDE SEQUENCE</scope>
    <source>
        <strain evidence="2">IB182363</strain>
    </source>
</reference>
<organism evidence="2 3">
    <name type="scientific">Paenibacillus oceani</name>
    <dbReference type="NCBI Taxonomy" id="2772510"/>
    <lineage>
        <taxon>Bacteria</taxon>
        <taxon>Bacillati</taxon>
        <taxon>Bacillota</taxon>
        <taxon>Bacilli</taxon>
        <taxon>Bacillales</taxon>
        <taxon>Paenibacillaceae</taxon>
        <taxon>Paenibacillus</taxon>
    </lineage>
</organism>
<protein>
    <submittedName>
        <fullName evidence="2">SGNH/GDSL hydrolase family protein</fullName>
    </submittedName>
</protein>
<comment type="caution">
    <text evidence="2">The sequence shown here is derived from an EMBL/GenBank/DDBJ whole genome shotgun (WGS) entry which is preliminary data.</text>
</comment>
<keyword evidence="2" id="KW-0378">Hydrolase</keyword>
<dbReference type="AlphaFoldDB" id="A0A927CEX4"/>
<proteinExistence type="predicted"/>
<dbReference type="PANTHER" id="PTHR30383:SF5">
    <property type="entry name" value="SGNH HYDROLASE-TYPE ESTERASE DOMAIN-CONTAINING PROTEIN"/>
    <property type="match status" value="1"/>
</dbReference>
<keyword evidence="3" id="KW-1185">Reference proteome</keyword>
<dbReference type="Proteomes" id="UP000639396">
    <property type="component" value="Unassembled WGS sequence"/>
</dbReference>
<sequence length="213" mass="23568">MELQIKQGDTVLFQGDSITDAGRNKEASADLGRGYALMTAALFAAAYPELQVRFLNRGISGNRAKDLVGRWDADCIELRPAWVSIYIGINDTWRRYDRGDETSAEQFEKEYRQLLTRTKEELGAGIIMVEPFVLPVPEDRKKWREDLDPKIDVVRHLAREFGAKLVPLDGLFAQASTSATPSYWAPDGVHPSPAGHALIAKAWLKAVGAAAAL</sequence>
<evidence type="ECO:0000313" key="3">
    <source>
        <dbReference type="Proteomes" id="UP000639396"/>
    </source>
</evidence>
<dbReference type="Gene3D" id="3.40.50.1110">
    <property type="entry name" value="SGNH hydrolase"/>
    <property type="match status" value="1"/>
</dbReference>
<dbReference type="InterPro" id="IPR051532">
    <property type="entry name" value="Ester_Hydrolysis_Enzymes"/>
</dbReference>
<dbReference type="InterPro" id="IPR013830">
    <property type="entry name" value="SGNH_hydro"/>
</dbReference>
<dbReference type="SUPFAM" id="SSF52266">
    <property type="entry name" value="SGNH hydrolase"/>
    <property type="match status" value="1"/>
</dbReference>
<dbReference type="CDD" id="cd01834">
    <property type="entry name" value="SGNH_hydrolase_like_2"/>
    <property type="match status" value="1"/>
</dbReference>
<dbReference type="GO" id="GO:0004622">
    <property type="term" value="F:phosphatidylcholine lysophospholipase activity"/>
    <property type="evidence" value="ECO:0007669"/>
    <property type="project" value="TreeGrafter"/>
</dbReference>
<dbReference type="Pfam" id="PF13472">
    <property type="entry name" value="Lipase_GDSL_2"/>
    <property type="match status" value="1"/>
</dbReference>
<name>A0A927CEX4_9BACL</name>